<feature type="transmembrane region" description="Helical" evidence="1">
    <location>
        <begin position="301"/>
        <end position="320"/>
    </location>
</feature>
<organism evidence="2 3">
    <name type="scientific">Boletus edulis BED1</name>
    <dbReference type="NCBI Taxonomy" id="1328754"/>
    <lineage>
        <taxon>Eukaryota</taxon>
        <taxon>Fungi</taxon>
        <taxon>Dikarya</taxon>
        <taxon>Basidiomycota</taxon>
        <taxon>Agaricomycotina</taxon>
        <taxon>Agaricomycetes</taxon>
        <taxon>Agaricomycetidae</taxon>
        <taxon>Boletales</taxon>
        <taxon>Boletineae</taxon>
        <taxon>Boletaceae</taxon>
        <taxon>Boletoideae</taxon>
        <taxon>Boletus</taxon>
    </lineage>
</organism>
<reference evidence="2" key="2">
    <citation type="journal article" date="2020" name="Nat. Commun.">
        <title>Large-scale genome sequencing of mycorrhizal fungi provides insights into the early evolution of symbiotic traits.</title>
        <authorList>
            <person name="Miyauchi S."/>
            <person name="Kiss E."/>
            <person name="Kuo A."/>
            <person name="Drula E."/>
            <person name="Kohler A."/>
            <person name="Sanchez-Garcia M."/>
            <person name="Morin E."/>
            <person name="Andreopoulos B."/>
            <person name="Barry K.W."/>
            <person name="Bonito G."/>
            <person name="Buee M."/>
            <person name="Carver A."/>
            <person name="Chen C."/>
            <person name="Cichocki N."/>
            <person name="Clum A."/>
            <person name="Culley D."/>
            <person name="Crous P.W."/>
            <person name="Fauchery L."/>
            <person name="Girlanda M."/>
            <person name="Hayes R.D."/>
            <person name="Keri Z."/>
            <person name="LaButti K."/>
            <person name="Lipzen A."/>
            <person name="Lombard V."/>
            <person name="Magnuson J."/>
            <person name="Maillard F."/>
            <person name="Murat C."/>
            <person name="Nolan M."/>
            <person name="Ohm R.A."/>
            <person name="Pangilinan J."/>
            <person name="Pereira M.F."/>
            <person name="Perotto S."/>
            <person name="Peter M."/>
            <person name="Pfister S."/>
            <person name="Riley R."/>
            <person name="Sitrit Y."/>
            <person name="Stielow J.B."/>
            <person name="Szollosi G."/>
            <person name="Zifcakova L."/>
            <person name="Stursova M."/>
            <person name="Spatafora J.W."/>
            <person name="Tedersoo L."/>
            <person name="Vaario L.M."/>
            <person name="Yamada A."/>
            <person name="Yan M."/>
            <person name="Wang P."/>
            <person name="Xu J."/>
            <person name="Bruns T."/>
            <person name="Baldrian P."/>
            <person name="Vilgalys R."/>
            <person name="Dunand C."/>
            <person name="Henrissat B."/>
            <person name="Grigoriev I.V."/>
            <person name="Hibbett D."/>
            <person name="Nagy L.G."/>
            <person name="Martin F.M."/>
        </authorList>
    </citation>
    <scope>NUCLEOTIDE SEQUENCE</scope>
    <source>
        <strain evidence="2">BED1</strain>
    </source>
</reference>
<keyword evidence="1" id="KW-0472">Membrane</keyword>
<dbReference type="AlphaFoldDB" id="A0AAD4GJM4"/>
<keyword evidence="1" id="KW-0812">Transmembrane</keyword>
<keyword evidence="1" id="KW-1133">Transmembrane helix</keyword>
<protein>
    <submittedName>
        <fullName evidence="2">Uncharacterized protein</fullName>
    </submittedName>
</protein>
<evidence type="ECO:0000313" key="3">
    <source>
        <dbReference type="Proteomes" id="UP001194468"/>
    </source>
</evidence>
<proteinExistence type="predicted"/>
<evidence type="ECO:0000313" key="2">
    <source>
        <dbReference type="EMBL" id="KAF8447987.1"/>
    </source>
</evidence>
<comment type="caution">
    <text evidence="2">The sequence shown here is derived from an EMBL/GenBank/DDBJ whole genome shotgun (WGS) entry which is preliminary data.</text>
</comment>
<name>A0AAD4GJM4_BOLED</name>
<dbReference type="EMBL" id="WHUW01000004">
    <property type="protein sequence ID" value="KAF8447987.1"/>
    <property type="molecule type" value="Genomic_DNA"/>
</dbReference>
<reference evidence="2" key="1">
    <citation type="submission" date="2019-10" db="EMBL/GenBank/DDBJ databases">
        <authorList>
            <consortium name="DOE Joint Genome Institute"/>
            <person name="Kuo A."/>
            <person name="Miyauchi S."/>
            <person name="Kiss E."/>
            <person name="Drula E."/>
            <person name="Kohler A."/>
            <person name="Sanchez-Garcia M."/>
            <person name="Andreopoulos B."/>
            <person name="Barry K.W."/>
            <person name="Bonito G."/>
            <person name="Buee M."/>
            <person name="Carver A."/>
            <person name="Chen C."/>
            <person name="Cichocki N."/>
            <person name="Clum A."/>
            <person name="Culley D."/>
            <person name="Crous P.W."/>
            <person name="Fauchery L."/>
            <person name="Girlanda M."/>
            <person name="Hayes R."/>
            <person name="Keri Z."/>
            <person name="LaButti K."/>
            <person name="Lipzen A."/>
            <person name="Lombard V."/>
            <person name="Magnuson J."/>
            <person name="Maillard F."/>
            <person name="Morin E."/>
            <person name="Murat C."/>
            <person name="Nolan M."/>
            <person name="Ohm R."/>
            <person name="Pangilinan J."/>
            <person name="Pereira M."/>
            <person name="Perotto S."/>
            <person name="Peter M."/>
            <person name="Riley R."/>
            <person name="Sitrit Y."/>
            <person name="Stielow B."/>
            <person name="Szollosi G."/>
            <person name="Zifcakova L."/>
            <person name="Stursova M."/>
            <person name="Spatafora J.W."/>
            <person name="Tedersoo L."/>
            <person name="Vaario L.-M."/>
            <person name="Yamada A."/>
            <person name="Yan M."/>
            <person name="Wang P."/>
            <person name="Xu J."/>
            <person name="Bruns T."/>
            <person name="Baldrian P."/>
            <person name="Vilgalys R."/>
            <person name="Henrissat B."/>
            <person name="Grigoriev I.V."/>
            <person name="Hibbett D."/>
            <person name="Nagy L.G."/>
            <person name="Martin F.M."/>
        </authorList>
    </citation>
    <scope>NUCLEOTIDE SEQUENCE</scope>
    <source>
        <strain evidence="2">BED1</strain>
    </source>
</reference>
<sequence length="352" mass="40320">MLRSVPQLSPCTASLLHSILSSEPLFSNNMAFRASDNLQCYIRGAKLPAMAYRSPRSEPWSYHVSFNVRPERYRKLRLVHTINATPFSDIISDWVEEFVPSKSLGVNDEDEHTGERLTIPCEPFFSIVPLPLVRAEDIERVFVWLDMFPLESTRRILNLLYGNSNSWKFLPSEEQPFLKTLTWSYSKSEQDKTISQDALCLFLMPPWLLSAKDLQEFARGQAFPDRSAPDSLGDEAQSTLHGMEWLWSKVWDACICRDCPWFIVTTYTHWVFGVFSAGWTASFVSPLYAFDSHMPTVLEVLVYWLISAMGYPGGFVLPDISHESVHRRRLLVATPRDISRDEPAEALQSTLL</sequence>
<evidence type="ECO:0000256" key="1">
    <source>
        <dbReference type="SAM" id="Phobius"/>
    </source>
</evidence>
<dbReference type="Proteomes" id="UP001194468">
    <property type="component" value="Unassembled WGS sequence"/>
</dbReference>
<gene>
    <name evidence="2" type="ORF">L210DRAFT_3441668</name>
</gene>
<feature type="transmembrane region" description="Helical" evidence="1">
    <location>
        <begin position="270"/>
        <end position="289"/>
    </location>
</feature>
<keyword evidence="3" id="KW-1185">Reference proteome</keyword>
<accession>A0AAD4GJM4</accession>